<feature type="domain" description="Plastocyanin-like" evidence="20">
    <location>
        <begin position="28"/>
        <end position="143"/>
    </location>
</feature>
<dbReference type="FunFam" id="2.60.40.420:FF:000025">
    <property type="entry name" value="FET5p Multicopper oxidase"/>
    <property type="match status" value="1"/>
</dbReference>
<keyword evidence="12" id="KW-0186">Copper</keyword>
<comment type="subcellular location">
    <subcellularLocation>
        <location evidence="2">Cell membrane</location>
        <topology evidence="2">Single-pass membrane protein</topology>
    </subcellularLocation>
</comment>
<name>A0A9W6YQ19_AMBMO</name>
<dbReference type="InterPro" id="IPR002355">
    <property type="entry name" value="Cu_oxidase_Cu_BS"/>
</dbReference>
<accession>A0A9W6YQ19</accession>
<feature type="transmembrane region" description="Helical" evidence="16">
    <location>
        <begin position="557"/>
        <end position="580"/>
    </location>
</feature>
<feature type="compositionally biased region" description="Acidic residues" evidence="15">
    <location>
        <begin position="602"/>
        <end position="611"/>
    </location>
</feature>
<evidence type="ECO:0000259" key="18">
    <source>
        <dbReference type="Pfam" id="PF00394"/>
    </source>
</evidence>
<keyword evidence="10 16" id="KW-1133">Transmembrane helix</keyword>
<dbReference type="InterPro" id="IPR001117">
    <property type="entry name" value="Cu-oxidase_2nd"/>
</dbReference>
<dbReference type="PANTHER" id="PTHR11709:SF361">
    <property type="entry name" value="IRON TRANSPORT MULTICOPPER OXIDASE FET3"/>
    <property type="match status" value="1"/>
</dbReference>
<dbReference type="InterPro" id="IPR045087">
    <property type="entry name" value="Cu-oxidase_fam"/>
</dbReference>
<evidence type="ECO:0000259" key="19">
    <source>
        <dbReference type="Pfam" id="PF07731"/>
    </source>
</evidence>
<keyword evidence="13 16" id="KW-0472">Membrane</keyword>
<keyword evidence="5" id="KW-0813">Transport</keyword>
<comment type="cofactor">
    <cofactor evidence="1">
        <name>Cu cation</name>
        <dbReference type="ChEBI" id="CHEBI:23378"/>
    </cofactor>
</comment>
<evidence type="ECO:0000259" key="20">
    <source>
        <dbReference type="Pfam" id="PF07732"/>
    </source>
</evidence>
<dbReference type="Gene3D" id="2.60.40.420">
    <property type="entry name" value="Cupredoxins - blue copper proteins"/>
    <property type="match status" value="3"/>
</dbReference>
<dbReference type="SUPFAM" id="SSF49503">
    <property type="entry name" value="Cupredoxins"/>
    <property type="match status" value="3"/>
</dbReference>
<evidence type="ECO:0000256" key="4">
    <source>
        <dbReference type="ARBA" id="ARBA00022475"/>
    </source>
</evidence>
<dbReference type="InterPro" id="IPR044130">
    <property type="entry name" value="CuRO_2_Fet3-like"/>
</dbReference>
<keyword evidence="14" id="KW-0325">Glycoprotein</keyword>
<dbReference type="EMBL" id="BSXU01000023">
    <property type="protein sequence ID" value="GMG18904.1"/>
    <property type="molecule type" value="Genomic_DNA"/>
</dbReference>
<dbReference type="GO" id="GO:0004322">
    <property type="term" value="F:ferroxidase activity"/>
    <property type="evidence" value="ECO:0007669"/>
    <property type="project" value="TreeGrafter"/>
</dbReference>
<dbReference type="FunFam" id="2.60.40.420:FF:000024">
    <property type="entry name" value="FET5p Multicopper oxidase"/>
    <property type="match status" value="1"/>
</dbReference>
<evidence type="ECO:0000256" key="15">
    <source>
        <dbReference type="SAM" id="MobiDB-lite"/>
    </source>
</evidence>
<reference evidence="21" key="1">
    <citation type="submission" date="2023-04" db="EMBL/GenBank/DDBJ databases">
        <title>Ambrosiozyma monospora NBRC 1965.</title>
        <authorList>
            <person name="Ichikawa N."/>
            <person name="Sato H."/>
            <person name="Tonouchi N."/>
        </authorList>
    </citation>
    <scope>NUCLEOTIDE SEQUENCE</scope>
    <source>
        <strain evidence="21">NBRC 1965</strain>
    </source>
</reference>
<evidence type="ECO:0000256" key="9">
    <source>
        <dbReference type="ARBA" id="ARBA00022737"/>
    </source>
</evidence>
<keyword evidence="5" id="KW-0410">Iron transport</keyword>
<dbReference type="GO" id="GO:0005507">
    <property type="term" value="F:copper ion binding"/>
    <property type="evidence" value="ECO:0007669"/>
    <property type="project" value="InterPro"/>
</dbReference>
<comment type="similarity">
    <text evidence="3">Belongs to the multicopper oxidase family.</text>
</comment>
<evidence type="ECO:0000256" key="8">
    <source>
        <dbReference type="ARBA" id="ARBA00022729"/>
    </source>
</evidence>
<protein>
    <submittedName>
        <fullName evidence="21">Unnamed protein product</fullName>
    </submittedName>
</protein>
<evidence type="ECO:0000256" key="5">
    <source>
        <dbReference type="ARBA" id="ARBA00022496"/>
    </source>
</evidence>
<dbReference type="PANTHER" id="PTHR11709">
    <property type="entry name" value="MULTI-COPPER OXIDASE"/>
    <property type="match status" value="1"/>
</dbReference>
<keyword evidence="4" id="KW-1003">Cell membrane</keyword>
<gene>
    <name evidence="21" type="ORF">Amon01_000006800</name>
</gene>
<sequence length="642" mass="72997">MKLSSCLSAVFMASVALAETHYYNWTAAWSNLNLDGVKERPVITCNGEFPWPEIRIKRGDRVVIQLHNDLGDQNTSIHFHGIFQHNQTSQDGVPMLTQCETPPGYSYTYNFTVEDQVGSFWYHSHSKGQYMDGMRGTFIIEDPDGYPYDYDEEVTLTISEWYHELVTPLTQSFLNRYNPTGAEPIPQNLLWNNTMNGTWTVEPDKTYLLRIINIGGFVSQYLWIQDHEFEVVAVDGVYVEKNVTEELYITVAQRYDVLIHTKNDTSTNYAFMQGFDLDMLDTTPKDLIQNATSYMVYDENADMPDEYLLEDGTEYLDDFYLVPLTPEKLLPEPDHVITVDVVMDNLGNGINYAFFNRTSYTAPKVPALASVFSAGDAADNQTIYGSNTDSIVLQKDEIVEIVLNNNDTGKHPFHLHGHVFQVVERGPTYFDEPGPVPYGTDGSEDYVAPDYPARRDTLYVRPQSYFRIRFKADNPGVWFFHCHIEWHLLQGLAIVLIEDPKGIQEFQTLDDAWYENCDAMGIQTEGNAAGNTEDYYDLKGENVQEKELPAGFTARGIVAMVFSCIAGVIGCITIFFYGMADIPNIEQRVMDDLHMESKDLLNDDDEDDELDRMDPAADSDKVDNVKENTSSQGSSNDQKLRH</sequence>
<dbReference type="InterPro" id="IPR011706">
    <property type="entry name" value="Cu-oxidase_C"/>
</dbReference>
<keyword evidence="5" id="KW-0408">Iron</keyword>
<feature type="chain" id="PRO_5040811907" evidence="17">
    <location>
        <begin position="19"/>
        <end position="642"/>
    </location>
</feature>
<proteinExistence type="inferred from homology"/>
<keyword evidence="5" id="KW-0406">Ion transport</keyword>
<evidence type="ECO:0000256" key="12">
    <source>
        <dbReference type="ARBA" id="ARBA00023008"/>
    </source>
</evidence>
<evidence type="ECO:0000313" key="21">
    <source>
        <dbReference type="EMBL" id="GMG18904.1"/>
    </source>
</evidence>
<evidence type="ECO:0000256" key="16">
    <source>
        <dbReference type="SAM" id="Phobius"/>
    </source>
</evidence>
<evidence type="ECO:0000256" key="10">
    <source>
        <dbReference type="ARBA" id="ARBA00022989"/>
    </source>
</evidence>
<evidence type="ECO:0000256" key="3">
    <source>
        <dbReference type="ARBA" id="ARBA00010609"/>
    </source>
</evidence>
<dbReference type="Pfam" id="PF00394">
    <property type="entry name" value="Cu-oxidase"/>
    <property type="match status" value="1"/>
</dbReference>
<keyword evidence="11" id="KW-0560">Oxidoreductase</keyword>
<evidence type="ECO:0000256" key="14">
    <source>
        <dbReference type="ARBA" id="ARBA00023180"/>
    </source>
</evidence>
<dbReference type="CDD" id="cd13899">
    <property type="entry name" value="CuRO_3_Fet3p"/>
    <property type="match status" value="1"/>
</dbReference>
<evidence type="ECO:0000313" key="22">
    <source>
        <dbReference type="Proteomes" id="UP001165063"/>
    </source>
</evidence>
<feature type="signal peptide" evidence="17">
    <location>
        <begin position="1"/>
        <end position="18"/>
    </location>
</feature>
<evidence type="ECO:0000256" key="17">
    <source>
        <dbReference type="SAM" id="SignalP"/>
    </source>
</evidence>
<organism evidence="21 22">
    <name type="scientific">Ambrosiozyma monospora</name>
    <name type="common">Yeast</name>
    <name type="synonym">Endomycopsis monosporus</name>
    <dbReference type="NCBI Taxonomy" id="43982"/>
    <lineage>
        <taxon>Eukaryota</taxon>
        <taxon>Fungi</taxon>
        <taxon>Dikarya</taxon>
        <taxon>Ascomycota</taxon>
        <taxon>Saccharomycotina</taxon>
        <taxon>Pichiomycetes</taxon>
        <taxon>Pichiales</taxon>
        <taxon>Pichiaceae</taxon>
        <taxon>Ambrosiozyma</taxon>
    </lineage>
</organism>
<dbReference type="PROSITE" id="PS00080">
    <property type="entry name" value="MULTICOPPER_OXIDASE2"/>
    <property type="match status" value="1"/>
</dbReference>
<feature type="compositionally biased region" description="Polar residues" evidence="15">
    <location>
        <begin position="627"/>
        <end position="642"/>
    </location>
</feature>
<keyword evidence="6 16" id="KW-0812">Transmembrane</keyword>
<dbReference type="Proteomes" id="UP001165063">
    <property type="component" value="Unassembled WGS sequence"/>
</dbReference>
<dbReference type="InterPro" id="IPR008972">
    <property type="entry name" value="Cupredoxin"/>
</dbReference>
<dbReference type="InterPro" id="IPR033138">
    <property type="entry name" value="Cu_oxidase_CS"/>
</dbReference>
<evidence type="ECO:0000256" key="7">
    <source>
        <dbReference type="ARBA" id="ARBA00022723"/>
    </source>
</evidence>
<dbReference type="GO" id="GO:0033573">
    <property type="term" value="C:high-affinity iron permease complex"/>
    <property type="evidence" value="ECO:0007669"/>
    <property type="project" value="TreeGrafter"/>
</dbReference>
<dbReference type="CDD" id="cd13851">
    <property type="entry name" value="CuRO_1_Fet3p"/>
    <property type="match status" value="1"/>
</dbReference>
<evidence type="ECO:0000256" key="6">
    <source>
        <dbReference type="ARBA" id="ARBA00022692"/>
    </source>
</evidence>
<evidence type="ECO:0000256" key="2">
    <source>
        <dbReference type="ARBA" id="ARBA00004162"/>
    </source>
</evidence>
<comment type="caution">
    <text evidence="21">The sequence shown here is derived from an EMBL/GenBank/DDBJ whole genome shotgun (WGS) entry which is preliminary data.</text>
</comment>
<keyword evidence="9" id="KW-0677">Repeat</keyword>
<feature type="domain" description="Plastocyanin-like" evidence="19">
    <location>
        <begin position="360"/>
        <end position="501"/>
    </location>
</feature>
<evidence type="ECO:0000256" key="11">
    <source>
        <dbReference type="ARBA" id="ARBA00023002"/>
    </source>
</evidence>
<dbReference type="AlphaFoldDB" id="A0A9W6YQ19"/>
<keyword evidence="7" id="KW-0479">Metal-binding</keyword>
<feature type="compositionally biased region" description="Basic and acidic residues" evidence="15">
    <location>
        <begin position="612"/>
        <end position="626"/>
    </location>
</feature>
<keyword evidence="22" id="KW-1185">Reference proteome</keyword>
<dbReference type="GO" id="GO:0010106">
    <property type="term" value="P:cellular response to iron ion starvation"/>
    <property type="evidence" value="ECO:0007669"/>
    <property type="project" value="TreeGrafter"/>
</dbReference>
<dbReference type="OrthoDB" id="2121828at2759"/>
<evidence type="ECO:0000256" key="13">
    <source>
        <dbReference type="ARBA" id="ARBA00023136"/>
    </source>
</evidence>
<keyword evidence="8 17" id="KW-0732">Signal</keyword>
<dbReference type="Pfam" id="PF07732">
    <property type="entry name" value="Cu-oxidase_3"/>
    <property type="match status" value="1"/>
</dbReference>
<dbReference type="CDD" id="cd13877">
    <property type="entry name" value="CuRO_2_Fet3p_like"/>
    <property type="match status" value="1"/>
</dbReference>
<dbReference type="Pfam" id="PF07731">
    <property type="entry name" value="Cu-oxidase_2"/>
    <property type="match status" value="1"/>
</dbReference>
<feature type="domain" description="Plastocyanin-like" evidence="18">
    <location>
        <begin position="152"/>
        <end position="299"/>
    </location>
</feature>
<feature type="region of interest" description="Disordered" evidence="15">
    <location>
        <begin position="600"/>
        <end position="642"/>
    </location>
</feature>
<dbReference type="PROSITE" id="PS00079">
    <property type="entry name" value="MULTICOPPER_OXIDASE1"/>
    <property type="match status" value="1"/>
</dbReference>
<evidence type="ECO:0000256" key="1">
    <source>
        <dbReference type="ARBA" id="ARBA00001935"/>
    </source>
</evidence>
<dbReference type="InterPro" id="IPR011707">
    <property type="entry name" value="Cu-oxidase-like_N"/>
</dbReference>
<dbReference type="GO" id="GO:0033215">
    <property type="term" value="P:reductive iron assimilation"/>
    <property type="evidence" value="ECO:0007669"/>
    <property type="project" value="TreeGrafter"/>
</dbReference>